<organism evidence="17 18">
    <name type="scientific">Thiohalobacter thiocyanaticus</name>
    <dbReference type="NCBI Taxonomy" id="585455"/>
    <lineage>
        <taxon>Bacteria</taxon>
        <taxon>Pseudomonadati</taxon>
        <taxon>Pseudomonadota</taxon>
        <taxon>Gammaproteobacteria</taxon>
        <taxon>Thiohalobacterales</taxon>
        <taxon>Thiohalobacteraceae</taxon>
        <taxon>Thiohalobacter</taxon>
    </lineage>
</organism>
<dbReference type="PANTHER" id="PTHR30305:SF1">
    <property type="entry name" value="HPR KINASE_PHOSPHORYLASE"/>
    <property type="match status" value="1"/>
</dbReference>
<feature type="active site" evidence="14">
    <location>
        <position position="162"/>
    </location>
</feature>
<feature type="region of interest" description="Important for the catalytic mechanism of dephosphorylation" evidence="14">
    <location>
        <begin position="269"/>
        <end position="274"/>
    </location>
</feature>
<feature type="region of interest" description="Important for the catalytic mechanism of both phosphorylation and dephosphorylation" evidence="14">
    <location>
        <begin position="204"/>
        <end position="213"/>
    </location>
</feature>
<evidence type="ECO:0000256" key="4">
    <source>
        <dbReference type="ARBA" id="ARBA00011643"/>
    </source>
</evidence>
<keyword evidence="18" id="KW-1185">Reference proteome</keyword>
<evidence type="ECO:0000256" key="10">
    <source>
        <dbReference type="ARBA" id="ARBA00022840"/>
    </source>
</evidence>
<comment type="similarity">
    <text evidence="3 14">Belongs to the HPrK/P family.</text>
</comment>
<keyword evidence="12 14" id="KW-0511">Multifunctional enzyme</keyword>
<dbReference type="HAMAP" id="MF_01249">
    <property type="entry name" value="HPr_kinase"/>
    <property type="match status" value="1"/>
</dbReference>
<evidence type="ECO:0000256" key="2">
    <source>
        <dbReference type="ARBA" id="ARBA00001946"/>
    </source>
</evidence>
<dbReference type="RefSeq" id="WP_096365360.1">
    <property type="nucleotide sequence ID" value="NZ_AP018052.1"/>
</dbReference>
<feature type="active site" description="Proton acceptor; for phosphorylation activity. Proton donor; for dephosphorylation activity" evidence="14">
    <location>
        <position position="180"/>
    </location>
</feature>
<dbReference type="GO" id="GO:0004712">
    <property type="term" value="F:protein serine/threonine/tyrosine kinase activity"/>
    <property type="evidence" value="ECO:0007669"/>
    <property type="project" value="UniProtKB-UniRule"/>
</dbReference>
<evidence type="ECO:0000259" key="15">
    <source>
        <dbReference type="Pfam" id="PF02603"/>
    </source>
</evidence>
<dbReference type="SUPFAM" id="SSF53795">
    <property type="entry name" value="PEP carboxykinase-like"/>
    <property type="match status" value="1"/>
</dbReference>
<dbReference type="GO" id="GO:0004674">
    <property type="term" value="F:protein serine/threonine kinase activity"/>
    <property type="evidence" value="ECO:0007669"/>
    <property type="project" value="UniProtKB-KW"/>
</dbReference>
<dbReference type="EC" id="2.7.4.-" evidence="14"/>
<dbReference type="KEGG" id="ttc:FOKN1_1020"/>
<gene>
    <name evidence="14" type="primary">hprK</name>
    <name evidence="17" type="ORF">FOKN1_1020</name>
</gene>
<dbReference type="OrthoDB" id="9778803at2"/>
<dbReference type="GO" id="GO:0000155">
    <property type="term" value="F:phosphorelay sensor kinase activity"/>
    <property type="evidence" value="ECO:0007669"/>
    <property type="project" value="InterPro"/>
</dbReference>
<evidence type="ECO:0000256" key="8">
    <source>
        <dbReference type="ARBA" id="ARBA00022741"/>
    </source>
</evidence>
<keyword evidence="10 14" id="KW-0067">ATP-binding</keyword>
<keyword evidence="11 14" id="KW-0460">Magnesium</keyword>
<dbReference type="GO" id="GO:0005524">
    <property type="term" value="F:ATP binding"/>
    <property type="evidence" value="ECO:0007669"/>
    <property type="project" value="UniProtKB-UniRule"/>
</dbReference>
<evidence type="ECO:0000259" key="16">
    <source>
        <dbReference type="Pfam" id="PF07475"/>
    </source>
</evidence>
<protein>
    <recommendedName>
        <fullName evidence="14">HPr kinase/phosphorylase</fullName>
        <shortName evidence="14">HPrK/P</shortName>
        <ecNumber evidence="14">2.7.11.-</ecNumber>
        <ecNumber evidence="14">2.7.4.-</ecNumber>
    </recommendedName>
    <alternativeName>
        <fullName evidence="14">HPr(Ser) kinase/phosphorylase</fullName>
    </alternativeName>
</protein>
<comment type="function">
    <text evidence="14">Catalyzes the ATP- as well as the pyrophosphate-dependent phosphorylation of a specific serine residue in HPr, a phosphocarrier protein of the phosphoenolpyruvate-dependent sugar phosphotransferase system (PTS). HprK/P also catalyzes the pyrophosphate-producing, inorganic phosphate-dependent dephosphorylation (phosphorolysis) of seryl-phosphorylated HPr (P-Ser-HPr).</text>
</comment>
<keyword evidence="7 14" id="KW-0479">Metal-binding</keyword>
<reference evidence="17 18" key="1">
    <citation type="submission" date="2017-05" db="EMBL/GenBank/DDBJ databases">
        <title>Thiocyanate degradation by Thiohalobacter thiocyanaticus FOKN1.</title>
        <authorList>
            <person name="Oshiki M."/>
            <person name="Fukushima T."/>
            <person name="Kawano S."/>
            <person name="Nakagawa J."/>
        </authorList>
    </citation>
    <scope>NUCLEOTIDE SEQUENCE [LARGE SCALE GENOMIC DNA]</scope>
    <source>
        <strain evidence="17 18">FOKN1</strain>
    </source>
</reference>
<evidence type="ECO:0000256" key="6">
    <source>
        <dbReference type="ARBA" id="ARBA00022679"/>
    </source>
</evidence>
<comment type="cofactor">
    <cofactor evidence="2 14">
        <name>Mg(2+)</name>
        <dbReference type="ChEBI" id="CHEBI:18420"/>
    </cofactor>
</comment>
<evidence type="ECO:0000256" key="5">
    <source>
        <dbReference type="ARBA" id="ARBA00022527"/>
    </source>
</evidence>
<keyword evidence="9 14" id="KW-0418">Kinase</keyword>
<evidence type="ECO:0000256" key="7">
    <source>
        <dbReference type="ARBA" id="ARBA00022723"/>
    </source>
</evidence>
<sequence length="310" mass="34791">MSRHLTVGELFDALQRRLGLAWVSGDRERPLHFDSTDDAQTGSLVGHLNFIHNHCIQIIDRIELAYLDDLEPDRRREALAHLFSPVTDAVILAHEAPPADLRKAAAASGTPLLTSTQHGPELINHIEYYYTHYHSTKLVIHGVFMEVMGIGLLITGDAAIGKSELALELISRGHRLIADDSPEFAQVAPDILSGNCPPVLRDFLEVRGLGILNIRAMYGESAIKYSKYLRLIIHLQQMSDDELRQIDRLRGSYHTRRILEVEVPEITLPVAPGRNLAVLVEAATRKHILTMRGHDAGEELIQRQREQMQP</sequence>
<keyword evidence="5 14" id="KW-0723">Serine/threonine-protein kinase</keyword>
<comment type="miscellaneous">
    <text evidence="14">Both phosphorylation and phosphorolysis are carried out by the same active site and suggest a common mechanism for both reactions.</text>
</comment>
<keyword evidence="8 14" id="KW-0547">Nucleotide-binding</keyword>
<comment type="domain">
    <text evidence="14">The Walker A ATP-binding motif also binds Pi and PPi.</text>
</comment>
<dbReference type="Gene3D" id="3.40.50.300">
    <property type="entry name" value="P-loop containing nucleotide triphosphate hydrolases"/>
    <property type="match status" value="1"/>
</dbReference>
<dbReference type="EMBL" id="AP018052">
    <property type="protein sequence ID" value="BAZ93420.1"/>
    <property type="molecule type" value="Genomic_DNA"/>
</dbReference>
<dbReference type="EC" id="2.7.11.-" evidence="14"/>
<dbReference type="AlphaFoldDB" id="A0A1Z4VP70"/>
<keyword evidence="6 14" id="KW-0808">Transferase</keyword>
<feature type="binding site" evidence="14">
    <location>
        <position position="163"/>
    </location>
    <ligand>
        <name>Mg(2+)</name>
        <dbReference type="ChEBI" id="CHEBI:18420"/>
    </ligand>
</feature>
<dbReference type="SUPFAM" id="SSF75138">
    <property type="entry name" value="HprK N-terminal domain-like"/>
    <property type="match status" value="1"/>
</dbReference>
<name>A0A1Z4VP70_9GAMM</name>
<dbReference type="Proteomes" id="UP000218765">
    <property type="component" value="Chromosome"/>
</dbReference>
<evidence type="ECO:0000313" key="18">
    <source>
        <dbReference type="Proteomes" id="UP000218765"/>
    </source>
</evidence>
<dbReference type="FunFam" id="3.40.50.300:FF:000174">
    <property type="entry name" value="HPr kinase/phosphorylase"/>
    <property type="match status" value="1"/>
</dbReference>
<dbReference type="PANTHER" id="PTHR30305">
    <property type="entry name" value="PROTEIN YJDM-RELATED"/>
    <property type="match status" value="1"/>
</dbReference>
<evidence type="ECO:0000256" key="11">
    <source>
        <dbReference type="ARBA" id="ARBA00022842"/>
    </source>
</evidence>
<dbReference type="InterPro" id="IPR011104">
    <property type="entry name" value="Hpr_kin/Pase_C"/>
</dbReference>
<comment type="subunit">
    <text evidence="4 14">Homohexamer.</text>
</comment>
<evidence type="ECO:0000256" key="3">
    <source>
        <dbReference type="ARBA" id="ARBA00006883"/>
    </source>
</evidence>
<comment type="catalytic activity">
    <reaction evidence="1 14">
        <text>[HPr protein]-L-serine + ATP = [HPr protein]-O-phospho-L-serine + ADP + H(+)</text>
        <dbReference type="Rhea" id="RHEA:46600"/>
        <dbReference type="Rhea" id="RHEA-COMP:11602"/>
        <dbReference type="Rhea" id="RHEA-COMP:11603"/>
        <dbReference type="ChEBI" id="CHEBI:15378"/>
        <dbReference type="ChEBI" id="CHEBI:29999"/>
        <dbReference type="ChEBI" id="CHEBI:30616"/>
        <dbReference type="ChEBI" id="CHEBI:83421"/>
        <dbReference type="ChEBI" id="CHEBI:456216"/>
    </reaction>
</comment>
<dbReference type="InterPro" id="IPR027417">
    <property type="entry name" value="P-loop_NTPase"/>
</dbReference>
<comment type="catalytic activity">
    <reaction evidence="13 14">
        <text>[HPr protein]-O-phospho-L-serine + phosphate + H(+) = [HPr protein]-L-serine + diphosphate</text>
        <dbReference type="Rhea" id="RHEA:46604"/>
        <dbReference type="Rhea" id="RHEA-COMP:11602"/>
        <dbReference type="Rhea" id="RHEA-COMP:11603"/>
        <dbReference type="ChEBI" id="CHEBI:15378"/>
        <dbReference type="ChEBI" id="CHEBI:29999"/>
        <dbReference type="ChEBI" id="CHEBI:33019"/>
        <dbReference type="ChEBI" id="CHEBI:43474"/>
        <dbReference type="ChEBI" id="CHEBI:83421"/>
    </reaction>
</comment>
<feature type="domain" description="HPr kinase/phosphorylase C-terminal" evidence="16">
    <location>
        <begin position="136"/>
        <end position="304"/>
    </location>
</feature>
<accession>A0A1Z4VP70</accession>
<feature type="active site" evidence="14">
    <location>
        <position position="248"/>
    </location>
</feature>
<proteinExistence type="inferred from homology"/>
<evidence type="ECO:0000256" key="13">
    <source>
        <dbReference type="ARBA" id="ARBA00047657"/>
    </source>
</evidence>
<dbReference type="Pfam" id="PF07475">
    <property type="entry name" value="Hpr_kinase_C"/>
    <property type="match status" value="1"/>
</dbReference>
<dbReference type="InterPro" id="IPR028979">
    <property type="entry name" value="Ser_kin/Pase_Hpr-like_N_sf"/>
</dbReference>
<evidence type="ECO:0000256" key="9">
    <source>
        <dbReference type="ARBA" id="ARBA00022777"/>
    </source>
</evidence>
<dbReference type="NCBIfam" id="TIGR00679">
    <property type="entry name" value="hpr-ser"/>
    <property type="match status" value="1"/>
</dbReference>
<feature type="active site" evidence="14">
    <location>
        <position position="141"/>
    </location>
</feature>
<dbReference type="Gene3D" id="3.40.1390.20">
    <property type="entry name" value="HprK N-terminal domain-like"/>
    <property type="match status" value="1"/>
</dbReference>
<dbReference type="Pfam" id="PF02603">
    <property type="entry name" value="Hpr_kinase_N"/>
    <property type="match status" value="1"/>
</dbReference>
<evidence type="ECO:0000313" key="17">
    <source>
        <dbReference type="EMBL" id="BAZ93420.1"/>
    </source>
</evidence>
<evidence type="ECO:0000256" key="12">
    <source>
        <dbReference type="ARBA" id="ARBA00023268"/>
    </source>
</evidence>
<feature type="binding site" evidence="14">
    <location>
        <position position="205"/>
    </location>
    <ligand>
        <name>Mg(2+)</name>
        <dbReference type="ChEBI" id="CHEBI:18420"/>
    </ligand>
</feature>
<feature type="domain" description="HPr(Ser) kinase/phosphorylase N-terminal" evidence="15">
    <location>
        <begin position="6"/>
        <end position="129"/>
    </location>
</feature>
<dbReference type="GO" id="GO:0006109">
    <property type="term" value="P:regulation of carbohydrate metabolic process"/>
    <property type="evidence" value="ECO:0007669"/>
    <property type="project" value="UniProtKB-UniRule"/>
</dbReference>
<dbReference type="CDD" id="cd01918">
    <property type="entry name" value="HprK_C"/>
    <property type="match status" value="1"/>
</dbReference>
<dbReference type="InterPro" id="IPR011126">
    <property type="entry name" value="Hpr_kin/Pase_Hpr_N"/>
</dbReference>
<dbReference type="InterPro" id="IPR003755">
    <property type="entry name" value="HPr(Ser)_kin/Pase"/>
</dbReference>
<evidence type="ECO:0000256" key="14">
    <source>
        <dbReference type="HAMAP-Rule" id="MF_01249"/>
    </source>
</evidence>
<comment type="caution">
    <text evidence="14">Lacks conserved residue(s) required for the propagation of feature annotation.</text>
</comment>
<dbReference type="GO" id="GO:0000287">
    <property type="term" value="F:magnesium ion binding"/>
    <property type="evidence" value="ECO:0007669"/>
    <property type="project" value="UniProtKB-UniRule"/>
</dbReference>
<evidence type="ECO:0000256" key="1">
    <source>
        <dbReference type="ARBA" id="ARBA00001120"/>
    </source>
</evidence>